<organism evidence="5 6">
    <name type="scientific">Vitreoscilla filiformis</name>
    <dbReference type="NCBI Taxonomy" id="63"/>
    <lineage>
        <taxon>Bacteria</taxon>
        <taxon>Pseudomonadati</taxon>
        <taxon>Pseudomonadota</taxon>
        <taxon>Betaproteobacteria</taxon>
        <taxon>Neisseriales</taxon>
        <taxon>Neisseriaceae</taxon>
        <taxon>Vitreoscilla</taxon>
    </lineage>
</organism>
<dbReference type="RefSeq" id="WP_089415700.1">
    <property type="nucleotide sequence ID" value="NZ_CP022423.1"/>
</dbReference>
<evidence type="ECO:0000256" key="3">
    <source>
        <dbReference type="ARBA" id="ARBA00023163"/>
    </source>
</evidence>
<evidence type="ECO:0000313" key="5">
    <source>
        <dbReference type="EMBL" id="ASM76317.1"/>
    </source>
</evidence>
<dbReference type="PANTHER" id="PTHR43537:SF53">
    <property type="entry name" value="HTH-TYPE TRANSCRIPTIONAL REPRESSOR NANR"/>
    <property type="match status" value="1"/>
</dbReference>
<gene>
    <name evidence="5" type="ORF">VITFI_CDS0538</name>
</gene>
<keyword evidence="3" id="KW-0804">Transcription</keyword>
<dbReference type="SUPFAM" id="SSF46785">
    <property type="entry name" value="Winged helix' DNA-binding domain"/>
    <property type="match status" value="1"/>
</dbReference>
<dbReference type="SMART" id="SM00895">
    <property type="entry name" value="FCD"/>
    <property type="match status" value="1"/>
</dbReference>
<dbReference type="CDD" id="cd07377">
    <property type="entry name" value="WHTH_GntR"/>
    <property type="match status" value="1"/>
</dbReference>
<keyword evidence="6" id="KW-1185">Reference proteome</keyword>
<dbReference type="KEGG" id="vff:VITFI_CDS0538"/>
<dbReference type="Pfam" id="PF00392">
    <property type="entry name" value="GntR"/>
    <property type="match status" value="1"/>
</dbReference>
<evidence type="ECO:0000313" key="6">
    <source>
        <dbReference type="Proteomes" id="UP000199729"/>
    </source>
</evidence>
<dbReference type="InterPro" id="IPR000524">
    <property type="entry name" value="Tscrpt_reg_HTH_GntR"/>
</dbReference>
<dbReference type="Gene3D" id="1.20.120.530">
    <property type="entry name" value="GntR ligand-binding domain-like"/>
    <property type="match status" value="1"/>
</dbReference>
<protein>
    <submittedName>
        <fullName evidence="5">GntR family transcriptional regulator</fullName>
    </submittedName>
</protein>
<dbReference type="AlphaFoldDB" id="A0A221KBV5"/>
<dbReference type="Proteomes" id="UP000199729">
    <property type="component" value="Chromosome"/>
</dbReference>
<dbReference type="Pfam" id="PF07729">
    <property type="entry name" value="FCD"/>
    <property type="match status" value="1"/>
</dbReference>
<feature type="domain" description="HTH gntR-type" evidence="4">
    <location>
        <begin position="15"/>
        <end position="82"/>
    </location>
</feature>
<dbReference type="PANTHER" id="PTHR43537">
    <property type="entry name" value="TRANSCRIPTIONAL REGULATOR, GNTR FAMILY"/>
    <property type="match status" value="1"/>
</dbReference>
<evidence type="ECO:0000259" key="4">
    <source>
        <dbReference type="PROSITE" id="PS50949"/>
    </source>
</evidence>
<keyword evidence="2" id="KW-0238">DNA-binding</keyword>
<dbReference type="GO" id="GO:0003677">
    <property type="term" value="F:DNA binding"/>
    <property type="evidence" value="ECO:0007669"/>
    <property type="project" value="UniProtKB-KW"/>
</dbReference>
<dbReference type="InterPro" id="IPR036390">
    <property type="entry name" value="WH_DNA-bd_sf"/>
</dbReference>
<dbReference type="PROSITE" id="PS50949">
    <property type="entry name" value="HTH_GNTR"/>
    <property type="match status" value="1"/>
</dbReference>
<dbReference type="InterPro" id="IPR011711">
    <property type="entry name" value="GntR_C"/>
</dbReference>
<dbReference type="OrthoDB" id="5243844at2"/>
<dbReference type="InterPro" id="IPR036388">
    <property type="entry name" value="WH-like_DNA-bd_sf"/>
</dbReference>
<evidence type="ECO:0000256" key="1">
    <source>
        <dbReference type="ARBA" id="ARBA00023015"/>
    </source>
</evidence>
<accession>A0A221KBV5</accession>
<evidence type="ECO:0000256" key="2">
    <source>
        <dbReference type="ARBA" id="ARBA00023125"/>
    </source>
</evidence>
<name>A0A221KBV5_VITFI</name>
<proteinExistence type="predicted"/>
<dbReference type="SMART" id="SM00345">
    <property type="entry name" value="HTH_GNTR"/>
    <property type="match status" value="1"/>
</dbReference>
<dbReference type="EMBL" id="CP022423">
    <property type="protein sequence ID" value="ASM76317.1"/>
    <property type="molecule type" value="Genomic_DNA"/>
</dbReference>
<dbReference type="PRINTS" id="PR00035">
    <property type="entry name" value="HTHGNTR"/>
</dbReference>
<sequence>MLARHPPVVPPAPADTATQRVYDGIYGAIVEHRLPPGTRLREQELAEGFGVSRTVVRQALQRLAADQVIALEHNKGATVPQPDRAQAAQVFEARQVIEGDIARRLAGQLSAAQVASLRALVAAEQAAQARADKAAAVRLSGQFHRELAVLAGNPLFVRWIDELLPLTSLLILQYQRGGHPGCVTHRHDELIEALASGSPARAAAEMRKHLQELARSLREGPARPVAPLRDVFAAYREPTHPIP</sequence>
<keyword evidence="1" id="KW-0805">Transcription regulation</keyword>
<dbReference type="GO" id="GO:0003700">
    <property type="term" value="F:DNA-binding transcription factor activity"/>
    <property type="evidence" value="ECO:0007669"/>
    <property type="project" value="InterPro"/>
</dbReference>
<dbReference type="Gene3D" id="1.10.10.10">
    <property type="entry name" value="Winged helix-like DNA-binding domain superfamily/Winged helix DNA-binding domain"/>
    <property type="match status" value="1"/>
</dbReference>
<dbReference type="SUPFAM" id="SSF48008">
    <property type="entry name" value="GntR ligand-binding domain-like"/>
    <property type="match status" value="1"/>
</dbReference>
<dbReference type="InterPro" id="IPR008920">
    <property type="entry name" value="TF_FadR/GntR_C"/>
</dbReference>
<reference evidence="5 6" key="1">
    <citation type="submission" date="2017-07" db="EMBL/GenBank/DDBJ databases">
        <title>Complete Genome Sequence of the cosmetic ferment Vitreoscilla filiformis (ATCC15551).</title>
        <authorList>
            <person name="Contreras S."/>
            <person name="Sagory-Zalkind P."/>
            <person name="Blanquart H."/>
            <person name="Iltis A."/>
            <person name="Morand S.C."/>
        </authorList>
    </citation>
    <scope>NUCLEOTIDE SEQUENCE [LARGE SCALE GENOMIC DNA]</scope>
    <source>
        <strain evidence="5 6">ATCC 15551</strain>
    </source>
</reference>